<name>A0AAW0PZI0_9GOBI</name>
<dbReference type="EMBL" id="JBBPFD010000002">
    <property type="protein sequence ID" value="KAK7939061.1"/>
    <property type="molecule type" value="Genomic_DNA"/>
</dbReference>
<organism evidence="1 2">
    <name type="scientific">Mugilogobius chulae</name>
    <name type="common">yellowstripe goby</name>
    <dbReference type="NCBI Taxonomy" id="88201"/>
    <lineage>
        <taxon>Eukaryota</taxon>
        <taxon>Metazoa</taxon>
        <taxon>Chordata</taxon>
        <taxon>Craniata</taxon>
        <taxon>Vertebrata</taxon>
        <taxon>Euteleostomi</taxon>
        <taxon>Actinopterygii</taxon>
        <taxon>Neopterygii</taxon>
        <taxon>Teleostei</taxon>
        <taxon>Neoteleostei</taxon>
        <taxon>Acanthomorphata</taxon>
        <taxon>Gobiaria</taxon>
        <taxon>Gobiiformes</taxon>
        <taxon>Gobioidei</taxon>
        <taxon>Gobiidae</taxon>
        <taxon>Gobionellinae</taxon>
        <taxon>Mugilogobius</taxon>
    </lineage>
</organism>
<protein>
    <submittedName>
        <fullName evidence="1">Uncharacterized protein</fullName>
    </submittedName>
</protein>
<proteinExistence type="predicted"/>
<keyword evidence="2" id="KW-1185">Reference proteome</keyword>
<evidence type="ECO:0000313" key="1">
    <source>
        <dbReference type="EMBL" id="KAK7939061.1"/>
    </source>
</evidence>
<comment type="caution">
    <text evidence="1">The sequence shown here is derived from an EMBL/GenBank/DDBJ whole genome shotgun (WGS) entry which is preliminary data.</text>
</comment>
<accession>A0AAW0PZI0</accession>
<reference evidence="2" key="1">
    <citation type="submission" date="2024-04" db="EMBL/GenBank/DDBJ databases">
        <title>Salinicola lusitanus LLJ914,a marine bacterium isolated from the Okinawa Trough.</title>
        <authorList>
            <person name="Li J."/>
        </authorList>
    </citation>
    <scope>NUCLEOTIDE SEQUENCE [LARGE SCALE GENOMIC DNA]</scope>
</reference>
<sequence length="149" mass="16625">MKETHFGGGNPQGAPDGVGGALKNLADRIVSCGTNIPNAEILYDQLRVSSSVKLFKISEEDTEKISELVPLTLKAVAGTMPIHQLFIGLPQKDDLDKFVEKREENVDKTVISIQDNVAVVHQKHRLCYEKKALKKDRNITYSVRLNIRK</sequence>
<evidence type="ECO:0000313" key="2">
    <source>
        <dbReference type="Proteomes" id="UP001460270"/>
    </source>
</evidence>
<gene>
    <name evidence="1" type="ORF">WMY93_002387</name>
</gene>
<dbReference type="AlphaFoldDB" id="A0AAW0PZI0"/>
<dbReference type="Proteomes" id="UP001460270">
    <property type="component" value="Unassembled WGS sequence"/>
</dbReference>